<evidence type="ECO:0000256" key="2">
    <source>
        <dbReference type="ARBA" id="ARBA00007400"/>
    </source>
</evidence>
<dbReference type="EMBL" id="JACYTN010000004">
    <property type="protein sequence ID" value="MBD8498345.1"/>
    <property type="molecule type" value="Genomic_DNA"/>
</dbReference>
<protein>
    <submittedName>
        <fullName evidence="9">Acyltransferase</fullName>
    </submittedName>
</protein>
<keyword evidence="4 7" id="KW-0812">Transmembrane</keyword>
<keyword evidence="9" id="KW-0012">Acyltransferase</keyword>
<proteinExistence type="inferred from homology"/>
<feature type="transmembrane region" description="Helical" evidence="7">
    <location>
        <begin position="53"/>
        <end position="76"/>
    </location>
</feature>
<evidence type="ECO:0000256" key="5">
    <source>
        <dbReference type="ARBA" id="ARBA00022989"/>
    </source>
</evidence>
<evidence type="ECO:0000256" key="1">
    <source>
        <dbReference type="ARBA" id="ARBA00004651"/>
    </source>
</evidence>
<reference evidence="9 10" key="1">
    <citation type="submission" date="2020-09" db="EMBL/GenBank/DDBJ databases">
        <title>Paenibacillus sp. CAU 1523 isolated from sand of Haeundae Beach.</title>
        <authorList>
            <person name="Kim W."/>
        </authorList>
    </citation>
    <scope>NUCLEOTIDE SEQUENCE [LARGE SCALE GENOMIC DNA]</scope>
    <source>
        <strain evidence="9 10">CAU 1523</strain>
    </source>
</reference>
<feature type="transmembrane region" description="Helical" evidence="7">
    <location>
        <begin position="161"/>
        <end position="182"/>
    </location>
</feature>
<dbReference type="PANTHER" id="PTHR40074:SF2">
    <property type="entry name" value="O-ACETYLTRANSFERASE WECH"/>
    <property type="match status" value="1"/>
</dbReference>
<feature type="transmembrane region" description="Helical" evidence="7">
    <location>
        <begin position="235"/>
        <end position="257"/>
    </location>
</feature>
<dbReference type="GO" id="GO:0016746">
    <property type="term" value="F:acyltransferase activity"/>
    <property type="evidence" value="ECO:0007669"/>
    <property type="project" value="UniProtKB-KW"/>
</dbReference>
<feature type="transmembrane region" description="Helical" evidence="7">
    <location>
        <begin position="202"/>
        <end position="223"/>
    </location>
</feature>
<keyword evidence="5 7" id="KW-1133">Transmembrane helix</keyword>
<comment type="similarity">
    <text evidence="2">Belongs to the acyltransferase 3 family.</text>
</comment>
<dbReference type="Proteomes" id="UP000634529">
    <property type="component" value="Unassembled WGS sequence"/>
</dbReference>
<feature type="transmembrane region" description="Helical" evidence="7">
    <location>
        <begin position="12"/>
        <end position="33"/>
    </location>
</feature>
<organism evidence="9 10">
    <name type="scientific">Paenibacillus arenosi</name>
    <dbReference type="NCBI Taxonomy" id="2774142"/>
    <lineage>
        <taxon>Bacteria</taxon>
        <taxon>Bacillati</taxon>
        <taxon>Bacillota</taxon>
        <taxon>Bacilli</taxon>
        <taxon>Bacillales</taxon>
        <taxon>Paenibacillaceae</taxon>
        <taxon>Paenibacillus</taxon>
    </lineage>
</organism>
<keyword evidence="3" id="KW-1003">Cell membrane</keyword>
<dbReference type="PANTHER" id="PTHR40074">
    <property type="entry name" value="O-ACETYLTRANSFERASE WECH"/>
    <property type="match status" value="1"/>
</dbReference>
<dbReference type="RefSeq" id="WP_192024735.1">
    <property type="nucleotide sequence ID" value="NZ_JACYTN010000004.1"/>
</dbReference>
<dbReference type="InterPro" id="IPR002656">
    <property type="entry name" value="Acyl_transf_3_dom"/>
</dbReference>
<feature type="transmembrane region" description="Helical" evidence="7">
    <location>
        <begin position="135"/>
        <end position="154"/>
    </location>
</feature>
<keyword evidence="9" id="KW-0808">Transferase</keyword>
<evidence type="ECO:0000259" key="8">
    <source>
        <dbReference type="Pfam" id="PF01757"/>
    </source>
</evidence>
<evidence type="ECO:0000256" key="6">
    <source>
        <dbReference type="ARBA" id="ARBA00023136"/>
    </source>
</evidence>
<dbReference type="Pfam" id="PF01757">
    <property type="entry name" value="Acyl_transf_3"/>
    <property type="match status" value="1"/>
</dbReference>
<sequence length="373" mass="42115">MTSVNRRWELEAMRGVAIMGVVLIHVISMGIAVQYPDHAGWGGQMEAGVLPLVWASAWGRFSVPMFLFVSGLLITYRLKDKPISYPSLILKRGSDLLLPYLLWTVIGLLFTWFMINPWGLQHLVVALVLGKGYFHQLYFIPLLLQCIILLPLWIKGLRWNVGGFLLIIGSIQLLYTAAYQLLFLSSFDYIPASLGKAWEILIAPTLFGMMGYFVLGLAVGLHFEKCLQYVKNKSLAFCTSVYLASLIIQLADVHLSFSISSDLGNSIHFYRVTVFVYVCCTILLVWKCALVFAESRWMKGIMNLGQYAFFIFLAHVLILESLEFHSSAWYGSYWSVLVTTVLTMLLCIGVQYIGNKLAPRRSVRSPVGMFFGK</sequence>
<comment type="caution">
    <text evidence="9">The sequence shown here is derived from an EMBL/GenBank/DDBJ whole genome shotgun (WGS) entry which is preliminary data.</text>
</comment>
<keyword evidence="6 7" id="KW-0472">Membrane</keyword>
<gene>
    <name evidence="9" type="ORF">IFO66_08470</name>
</gene>
<evidence type="ECO:0000256" key="4">
    <source>
        <dbReference type="ARBA" id="ARBA00022692"/>
    </source>
</evidence>
<feature type="transmembrane region" description="Helical" evidence="7">
    <location>
        <begin position="97"/>
        <end position="115"/>
    </location>
</feature>
<name>A0ABR9AW59_9BACL</name>
<evidence type="ECO:0000313" key="9">
    <source>
        <dbReference type="EMBL" id="MBD8498345.1"/>
    </source>
</evidence>
<evidence type="ECO:0000256" key="3">
    <source>
        <dbReference type="ARBA" id="ARBA00022475"/>
    </source>
</evidence>
<feature type="transmembrane region" description="Helical" evidence="7">
    <location>
        <begin position="304"/>
        <end position="322"/>
    </location>
</feature>
<feature type="transmembrane region" description="Helical" evidence="7">
    <location>
        <begin position="269"/>
        <end position="292"/>
    </location>
</feature>
<evidence type="ECO:0000256" key="7">
    <source>
        <dbReference type="SAM" id="Phobius"/>
    </source>
</evidence>
<accession>A0ABR9AW59</accession>
<comment type="subcellular location">
    <subcellularLocation>
        <location evidence="1">Cell membrane</location>
        <topology evidence="1">Multi-pass membrane protein</topology>
    </subcellularLocation>
</comment>
<keyword evidence="10" id="KW-1185">Reference proteome</keyword>
<feature type="transmembrane region" description="Helical" evidence="7">
    <location>
        <begin position="334"/>
        <end position="354"/>
    </location>
</feature>
<evidence type="ECO:0000313" key="10">
    <source>
        <dbReference type="Proteomes" id="UP000634529"/>
    </source>
</evidence>
<feature type="domain" description="Acyltransferase 3" evidence="8">
    <location>
        <begin position="9"/>
        <end position="349"/>
    </location>
</feature>